<feature type="compositionally biased region" description="Low complexity" evidence="1">
    <location>
        <begin position="52"/>
        <end position="64"/>
    </location>
</feature>
<organism evidence="2 3">
    <name type="scientific">Microbispora siamensis</name>
    <dbReference type="NCBI Taxonomy" id="564413"/>
    <lineage>
        <taxon>Bacteria</taxon>
        <taxon>Bacillati</taxon>
        <taxon>Actinomycetota</taxon>
        <taxon>Actinomycetes</taxon>
        <taxon>Streptosporangiales</taxon>
        <taxon>Streptosporangiaceae</taxon>
        <taxon>Microbispora</taxon>
    </lineage>
</organism>
<gene>
    <name evidence="2" type="ORF">Msi02_56650</name>
</gene>
<feature type="compositionally biased region" description="Basic and acidic residues" evidence="1">
    <location>
        <begin position="1"/>
        <end position="19"/>
    </location>
</feature>
<name>A0ABQ4GTX8_9ACTN</name>
<sequence>MCGRAEDQRQAEADEDHRAGVPVAEQGGEHVGEADGEEERGQLRDLSPPGPDAMVPMMGMPGMRAGRRVTAPAGGISRFAHTPEV</sequence>
<dbReference type="Proteomes" id="UP000660454">
    <property type="component" value="Unassembled WGS sequence"/>
</dbReference>
<dbReference type="EMBL" id="BOOF01000034">
    <property type="protein sequence ID" value="GIH64848.1"/>
    <property type="molecule type" value="Genomic_DNA"/>
</dbReference>
<comment type="caution">
    <text evidence="2">The sequence shown here is derived from an EMBL/GenBank/DDBJ whole genome shotgun (WGS) entry which is preliminary data.</text>
</comment>
<keyword evidence="3" id="KW-1185">Reference proteome</keyword>
<evidence type="ECO:0000256" key="1">
    <source>
        <dbReference type="SAM" id="MobiDB-lite"/>
    </source>
</evidence>
<reference evidence="2 3" key="1">
    <citation type="submission" date="2021-01" db="EMBL/GenBank/DDBJ databases">
        <title>Whole genome shotgun sequence of Microbispora siamensis NBRC 104113.</title>
        <authorList>
            <person name="Komaki H."/>
            <person name="Tamura T."/>
        </authorList>
    </citation>
    <scope>NUCLEOTIDE SEQUENCE [LARGE SCALE GENOMIC DNA]</scope>
    <source>
        <strain evidence="2 3">NBRC 104113</strain>
    </source>
</reference>
<feature type="region of interest" description="Disordered" evidence="1">
    <location>
        <begin position="1"/>
        <end position="85"/>
    </location>
</feature>
<feature type="compositionally biased region" description="Basic and acidic residues" evidence="1">
    <location>
        <begin position="27"/>
        <end position="43"/>
    </location>
</feature>
<evidence type="ECO:0000313" key="2">
    <source>
        <dbReference type="EMBL" id="GIH64848.1"/>
    </source>
</evidence>
<accession>A0ABQ4GTX8</accession>
<evidence type="ECO:0000313" key="3">
    <source>
        <dbReference type="Proteomes" id="UP000660454"/>
    </source>
</evidence>
<protein>
    <submittedName>
        <fullName evidence="2">Uncharacterized protein</fullName>
    </submittedName>
</protein>
<proteinExistence type="predicted"/>